<gene>
    <name evidence="2" type="ORF">SAMN05660686_03897</name>
</gene>
<dbReference type="InterPro" id="IPR036465">
    <property type="entry name" value="vWFA_dom_sf"/>
</dbReference>
<organism evidence="2 3">
    <name type="scientific">Thalassobaculum litoreum DSM 18839</name>
    <dbReference type="NCBI Taxonomy" id="1123362"/>
    <lineage>
        <taxon>Bacteria</taxon>
        <taxon>Pseudomonadati</taxon>
        <taxon>Pseudomonadota</taxon>
        <taxon>Alphaproteobacteria</taxon>
        <taxon>Rhodospirillales</taxon>
        <taxon>Thalassobaculaceae</taxon>
        <taxon>Thalassobaculum</taxon>
    </lineage>
</organism>
<proteinExistence type="predicted"/>
<dbReference type="Gene3D" id="3.40.50.410">
    <property type="entry name" value="von Willebrand factor, type A domain"/>
    <property type="match status" value="1"/>
</dbReference>
<dbReference type="SUPFAM" id="SSF53300">
    <property type="entry name" value="vWA-like"/>
    <property type="match status" value="1"/>
</dbReference>
<evidence type="ECO:0000313" key="3">
    <source>
        <dbReference type="Proteomes" id="UP000198615"/>
    </source>
</evidence>
<sequence length="263" mass="28326">MVRALLILAMLCAAVSARAEEAVDLELVLAVDVSGSIDTSEAMLQRQGYVAALSSDEVIAAVTSGPLGRIALAYVEWAGLGTARTVVDWRIIDGAAAAAGFLAELEGRWPHTGRRTSISGVIEHVLPMFDGNGYSGSRRIIDISGDGPNNNGMPILTARGRAAERGVGINGLVILNYDPGPLGFPVLEDLDIYFEECVITGQAAFVLAADGFADFGRAIRRKLVLEIAGLAPRRPWVQRVQGYDCMIGEKQLREWLRRYPFDP</sequence>
<dbReference type="EMBL" id="FNBW01000013">
    <property type="protein sequence ID" value="SDG28174.1"/>
    <property type="molecule type" value="Genomic_DNA"/>
</dbReference>
<evidence type="ECO:0000256" key="1">
    <source>
        <dbReference type="SAM" id="SignalP"/>
    </source>
</evidence>
<comment type="caution">
    <text evidence="2">The sequence shown here is derived from an EMBL/GenBank/DDBJ whole genome shotgun (WGS) entry which is preliminary data.</text>
</comment>
<name>A0A8G2BKR8_9PROT</name>
<dbReference type="OrthoDB" id="9792179at2"/>
<dbReference type="AlphaFoldDB" id="A0A8G2BKR8"/>
<feature type="chain" id="PRO_5034953995" description="VWFA domain-containing protein" evidence="1">
    <location>
        <begin position="20"/>
        <end position="263"/>
    </location>
</feature>
<feature type="signal peptide" evidence="1">
    <location>
        <begin position="1"/>
        <end position="19"/>
    </location>
</feature>
<reference evidence="2 3" key="1">
    <citation type="submission" date="2016-10" db="EMBL/GenBank/DDBJ databases">
        <authorList>
            <person name="Varghese N."/>
            <person name="Submissions S."/>
        </authorList>
    </citation>
    <scope>NUCLEOTIDE SEQUENCE [LARGE SCALE GENOMIC DNA]</scope>
    <source>
        <strain evidence="2 3">DSM 18839</strain>
    </source>
</reference>
<dbReference type="Proteomes" id="UP000198615">
    <property type="component" value="Unassembled WGS sequence"/>
</dbReference>
<protein>
    <recommendedName>
        <fullName evidence="4">VWFA domain-containing protein</fullName>
    </recommendedName>
</protein>
<dbReference type="Pfam" id="PF06707">
    <property type="entry name" value="DUF1194"/>
    <property type="match status" value="1"/>
</dbReference>
<keyword evidence="3" id="KW-1185">Reference proteome</keyword>
<dbReference type="RefSeq" id="WP_093152938.1">
    <property type="nucleotide sequence ID" value="NZ_FNBW01000013.1"/>
</dbReference>
<evidence type="ECO:0000313" key="2">
    <source>
        <dbReference type="EMBL" id="SDG28174.1"/>
    </source>
</evidence>
<evidence type="ECO:0008006" key="4">
    <source>
        <dbReference type="Google" id="ProtNLM"/>
    </source>
</evidence>
<keyword evidence="1" id="KW-0732">Signal</keyword>
<accession>A0A8G2BKR8</accession>
<dbReference type="InterPro" id="IPR010607">
    <property type="entry name" value="DUF1194"/>
</dbReference>